<comment type="caution">
    <text evidence="2">The sequence shown here is derived from an EMBL/GenBank/DDBJ whole genome shotgun (WGS) entry which is preliminary data.</text>
</comment>
<protein>
    <recommendedName>
        <fullName evidence="1">Transcription regulator AsnC/Lrp ligand binding domain-containing protein</fullName>
    </recommendedName>
</protein>
<dbReference type="InterPro" id="IPR019887">
    <property type="entry name" value="Tscrpt_reg_AsnC/Lrp_C"/>
</dbReference>
<accession>A0A916TTZ6</accession>
<dbReference type="InterPro" id="IPR011008">
    <property type="entry name" value="Dimeric_a/b-barrel"/>
</dbReference>
<dbReference type="AlphaFoldDB" id="A0A916TTZ6"/>
<evidence type="ECO:0000313" key="3">
    <source>
        <dbReference type="Proteomes" id="UP000608154"/>
    </source>
</evidence>
<dbReference type="EMBL" id="BMHK01000022">
    <property type="protein sequence ID" value="GGC08888.1"/>
    <property type="molecule type" value="Genomic_DNA"/>
</dbReference>
<reference evidence="2" key="1">
    <citation type="journal article" date="2014" name="Int. J. Syst. Evol. Microbiol.">
        <title>Complete genome sequence of Corynebacterium casei LMG S-19264T (=DSM 44701T), isolated from a smear-ripened cheese.</title>
        <authorList>
            <consortium name="US DOE Joint Genome Institute (JGI-PGF)"/>
            <person name="Walter F."/>
            <person name="Albersmeier A."/>
            <person name="Kalinowski J."/>
            <person name="Ruckert C."/>
        </authorList>
    </citation>
    <scope>NUCLEOTIDE SEQUENCE</scope>
    <source>
        <strain evidence="2">CGMCC 1.15095</strain>
    </source>
</reference>
<reference evidence="2" key="2">
    <citation type="submission" date="2020-09" db="EMBL/GenBank/DDBJ databases">
        <authorList>
            <person name="Sun Q."/>
            <person name="Zhou Y."/>
        </authorList>
    </citation>
    <scope>NUCLEOTIDE SEQUENCE</scope>
    <source>
        <strain evidence="2">CGMCC 1.15095</strain>
    </source>
</reference>
<sequence length="72" mass="8000">MFPILRLNGIFIGIRPGAEIFVEITLVSQSRDAMDDFERAVGTFDEILECHLTSGAADYILRIAAYPVRRAG</sequence>
<evidence type="ECO:0000259" key="1">
    <source>
        <dbReference type="Pfam" id="PF01037"/>
    </source>
</evidence>
<feature type="domain" description="Transcription regulator AsnC/Lrp ligand binding" evidence="1">
    <location>
        <begin position="22"/>
        <end position="65"/>
    </location>
</feature>
<evidence type="ECO:0000313" key="2">
    <source>
        <dbReference type="EMBL" id="GGC08888.1"/>
    </source>
</evidence>
<dbReference type="SUPFAM" id="SSF54909">
    <property type="entry name" value="Dimeric alpha+beta barrel"/>
    <property type="match status" value="1"/>
</dbReference>
<dbReference type="Gene3D" id="3.30.70.920">
    <property type="match status" value="1"/>
</dbReference>
<dbReference type="Proteomes" id="UP000608154">
    <property type="component" value="Unassembled WGS sequence"/>
</dbReference>
<gene>
    <name evidence="2" type="ORF">GCM10011494_29450</name>
</gene>
<name>A0A916TTZ6_9SPHN</name>
<proteinExistence type="predicted"/>
<organism evidence="2 3">
    <name type="scientific">Novosphingobium endophyticum</name>
    <dbReference type="NCBI Taxonomy" id="1955250"/>
    <lineage>
        <taxon>Bacteria</taxon>
        <taxon>Pseudomonadati</taxon>
        <taxon>Pseudomonadota</taxon>
        <taxon>Alphaproteobacteria</taxon>
        <taxon>Sphingomonadales</taxon>
        <taxon>Sphingomonadaceae</taxon>
        <taxon>Novosphingobium</taxon>
    </lineage>
</organism>
<keyword evidence="3" id="KW-1185">Reference proteome</keyword>
<dbReference type="Pfam" id="PF01037">
    <property type="entry name" value="AsnC_trans_reg"/>
    <property type="match status" value="1"/>
</dbReference>